<reference evidence="1 2" key="1">
    <citation type="submission" date="2018-06" db="EMBL/GenBank/DDBJ databases">
        <title>Actinomadura craniellae sp. nov. isolated from marine sponge Craniella sp.</title>
        <authorList>
            <person name="Li L."/>
            <person name="Xu Q.H."/>
            <person name="Lin H.W."/>
            <person name="Lu Y.H."/>
        </authorList>
    </citation>
    <scope>NUCLEOTIDE SEQUENCE [LARGE SCALE GENOMIC DNA]</scope>
    <source>
        <strain evidence="1 2">LHW63021</strain>
    </source>
</reference>
<dbReference type="Proteomes" id="UP000251891">
    <property type="component" value="Unassembled WGS sequence"/>
</dbReference>
<dbReference type="EMBL" id="QLYX01000027">
    <property type="protein sequence ID" value="RAY10664.1"/>
    <property type="molecule type" value="Genomic_DNA"/>
</dbReference>
<sequence length="101" mass="10779">MARPAFTMTEQAAWHATPDGTVGALEMPDGGRWLVTVRPDGPEVRPLRPAGSELVLDVILPFDVPALGGALAELGPVSRFRNPNLWDALGTAIIRQVIRAA</sequence>
<proteinExistence type="predicted"/>
<gene>
    <name evidence="1" type="ORF">DPM19_34480</name>
</gene>
<protein>
    <submittedName>
        <fullName evidence="1">Uncharacterized protein</fullName>
    </submittedName>
</protein>
<keyword evidence="2" id="KW-1185">Reference proteome</keyword>
<organism evidence="1 2">
    <name type="scientific">Actinomadura craniellae</name>
    <dbReference type="NCBI Taxonomy" id="2231787"/>
    <lineage>
        <taxon>Bacteria</taxon>
        <taxon>Bacillati</taxon>
        <taxon>Actinomycetota</taxon>
        <taxon>Actinomycetes</taxon>
        <taxon>Streptosporangiales</taxon>
        <taxon>Thermomonosporaceae</taxon>
        <taxon>Actinomadura</taxon>
    </lineage>
</organism>
<dbReference type="OrthoDB" id="3623023at2"/>
<comment type="caution">
    <text evidence="1">The sequence shown here is derived from an EMBL/GenBank/DDBJ whole genome shotgun (WGS) entry which is preliminary data.</text>
</comment>
<evidence type="ECO:0000313" key="1">
    <source>
        <dbReference type="EMBL" id="RAY10664.1"/>
    </source>
</evidence>
<name>A0A365GV46_9ACTN</name>
<evidence type="ECO:0000313" key="2">
    <source>
        <dbReference type="Proteomes" id="UP000251891"/>
    </source>
</evidence>
<accession>A0A365GV46</accession>
<dbReference type="RefSeq" id="WP_111872315.1">
    <property type="nucleotide sequence ID" value="NZ_QLYX01000027.1"/>
</dbReference>
<dbReference type="AlphaFoldDB" id="A0A365GV46"/>